<reference evidence="2" key="1">
    <citation type="submission" date="2014-09" db="EMBL/GenBank/DDBJ databases">
        <authorList>
            <person name="Mudge J."/>
            <person name="Ramaraj T."/>
            <person name="Lindquist I.E."/>
            <person name="Bharti A.K."/>
            <person name="Sundararajan A."/>
            <person name="Cameron C.T."/>
            <person name="Woodward J.E."/>
            <person name="May G.D."/>
            <person name="Brubaker C."/>
            <person name="Broadhvest J."/>
            <person name="Wilkins T.A."/>
        </authorList>
    </citation>
    <scope>NUCLEOTIDE SEQUENCE</scope>
    <source>
        <strain evidence="2">cv. AKA8401</strain>
    </source>
</reference>
<proteinExistence type="predicted"/>
<name>A0A0B0MAG1_GOSAR</name>
<gene>
    <name evidence="1" type="ORF">F383_37181</name>
</gene>
<protein>
    <submittedName>
        <fullName evidence="1">Uncharacterized protein</fullName>
    </submittedName>
</protein>
<accession>A0A0B0MAG1</accession>
<dbReference type="AlphaFoldDB" id="A0A0B0MAG1"/>
<keyword evidence="2" id="KW-1185">Reference proteome</keyword>
<dbReference type="EMBL" id="JRRC01015514">
    <property type="protein sequence ID" value="KHF97719.1"/>
    <property type="molecule type" value="Genomic_DNA"/>
</dbReference>
<sequence length="78" mass="9167">MLGTCIDFEMRASVRHVWDMYQPRDIQASYSKWFNRRFMDYIEIRELMTMCATKVARGSLPYVGEASHTIPEAIGRCK</sequence>
<dbReference type="Proteomes" id="UP000032142">
    <property type="component" value="Unassembled WGS sequence"/>
</dbReference>
<comment type="caution">
    <text evidence="1">The sequence shown here is derived from an EMBL/GenBank/DDBJ whole genome shotgun (WGS) entry which is preliminary data.</text>
</comment>
<evidence type="ECO:0000313" key="1">
    <source>
        <dbReference type="EMBL" id="KHF97719.1"/>
    </source>
</evidence>
<evidence type="ECO:0000313" key="2">
    <source>
        <dbReference type="Proteomes" id="UP000032142"/>
    </source>
</evidence>
<organism evidence="1 2">
    <name type="scientific">Gossypium arboreum</name>
    <name type="common">Tree cotton</name>
    <name type="synonym">Gossypium nanking</name>
    <dbReference type="NCBI Taxonomy" id="29729"/>
    <lineage>
        <taxon>Eukaryota</taxon>
        <taxon>Viridiplantae</taxon>
        <taxon>Streptophyta</taxon>
        <taxon>Embryophyta</taxon>
        <taxon>Tracheophyta</taxon>
        <taxon>Spermatophyta</taxon>
        <taxon>Magnoliopsida</taxon>
        <taxon>eudicotyledons</taxon>
        <taxon>Gunneridae</taxon>
        <taxon>Pentapetalae</taxon>
        <taxon>rosids</taxon>
        <taxon>malvids</taxon>
        <taxon>Malvales</taxon>
        <taxon>Malvaceae</taxon>
        <taxon>Malvoideae</taxon>
        <taxon>Gossypium</taxon>
    </lineage>
</organism>